<sequence>MKVEYRTVMKASAYADNEVFEYLLADEPVFCCDEMQYAWGTTLIRFGYNSSIYYRSSHPDGTFCQGGRYLNQANGVYFDPPKQHDSALLIEYCPFCTEKIETHEGSRSEITWEKQTKEVTAQVIREISFSQPDES</sequence>
<evidence type="ECO:0000313" key="1">
    <source>
        <dbReference type="EMBL" id="KKN78133.1"/>
    </source>
</evidence>
<dbReference type="AlphaFoldDB" id="A0A0F9WI80"/>
<accession>A0A0F9WI80</accession>
<gene>
    <name evidence="1" type="ORF">LCGC14_0353600</name>
</gene>
<comment type="caution">
    <text evidence="1">The sequence shown here is derived from an EMBL/GenBank/DDBJ whole genome shotgun (WGS) entry which is preliminary data.</text>
</comment>
<dbReference type="EMBL" id="LAZR01000268">
    <property type="protein sequence ID" value="KKN78133.1"/>
    <property type="molecule type" value="Genomic_DNA"/>
</dbReference>
<reference evidence="1" key="1">
    <citation type="journal article" date="2015" name="Nature">
        <title>Complex archaea that bridge the gap between prokaryotes and eukaryotes.</title>
        <authorList>
            <person name="Spang A."/>
            <person name="Saw J.H."/>
            <person name="Jorgensen S.L."/>
            <person name="Zaremba-Niedzwiedzka K."/>
            <person name="Martijn J."/>
            <person name="Lind A.E."/>
            <person name="van Eijk R."/>
            <person name="Schleper C."/>
            <person name="Guy L."/>
            <person name="Ettema T.J."/>
        </authorList>
    </citation>
    <scope>NUCLEOTIDE SEQUENCE</scope>
</reference>
<name>A0A0F9WI80_9ZZZZ</name>
<proteinExistence type="predicted"/>
<protein>
    <submittedName>
        <fullName evidence="1">Uncharacterized protein</fullName>
    </submittedName>
</protein>
<organism evidence="1">
    <name type="scientific">marine sediment metagenome</name>
    <dbReference type="NCBI Taxonomy" id="412755"/>
    <lineage>
        <taxon>unclassified sequences</taxon>
        <taxon>metagenomes</taxon>
        <taxon>ecological metagenomes</taxon>
    </lineage>
</organism>